<dbReference type="InterPro" id="IPR013025">
    <property type="entry name" value="Ribosomal_uL23-like"/>
</dbReference>
<proteinExistence type="inferred from homology"/>
<feature type="non-terminal residue" evidence="5">
    <location>
        <position position="1"/>
    </location>
</feature>
<gene>
    <name evidence="5" type="ORF">PANDA_019154</name>
</gene>
<dbReference type="Gene3D" id="3.30.70.330">
    <property type="match status" value="1"/>
</dbReference>
<dbReference type="SUPFAM" id="SSF54189">
    <property type="entry name" value="Ribosomal proteins S24e, L23 and L15e"/>
    <property type="match status" value="1"/>
</dbReference>
<keyword evidence="3" id="KW-0687">Ribonucleoprotein</keyword>
<protein>
    <recommendedName>
        <fullName evidence="6">Ribosomal protein L23/L25 N-terminal domain-containing protein</fullName>
    </recommendedName>
</protein>
<dbReference type="GO" id="GO:0003735">
    <property type="term" value="F:structural constituent of ribosome"/>
    <property type="evidence" value="ECO:0007669"/>
    <property type="project" value="InterPro"/>
</dbReference>
<dbReference type="GO" id="GO:0006412">
    <property type="term" value="P:translation"/>
    <property type="evidence" value="ECO:0007669"/>
    <property type="project" value="InterPro"/>
</dbReference>
<keyword evidence="2" id="KW-0689">Ribosomal protein</keyword>
<dbReference type="AlphaFoldDB" id="D2I1I3"/>
<comment type="similarity">
    <text evidence="1">Belongs to the universal ribosomal protein uL23 family.</text>
</comment>
<evidence type="ECO:0008006" key="6">
    <source>
        <dbReference type="Google" id="ProtNLM"/>
    </source>
</evidence>
<evidence type="ECO:0000256" key="4">
    <source>
        <dbReference type="SAM" id="MobiDB-lite"/>
    </source>
</evidence>
<name>D2I1I3_AILME</name>
<dbReference type="Pfam" id="PF00276">
    <property type="entry name" value="Ribosomal_L23"/>
    <property type="match status" value="1"/>
</dbReference>
<reference evidence="5" key="1">
    <citation type="journal article" date="2010" name="Nature">
        <title>The sequence and de novo assembly of the giant panda genome.</title>
        <authorList>
            <person name="Li R."/>
            <person name="Fan W."/>
            <person name="Tian G."/>
            <person name="Zhu H."/>
            <person name="He L."/>
            <person name="Cai J."/>
            <person name="Huang Q."/>
            <person name="Cai Q."/>
            <person name="Li B."/>
            <person name="Bai Y."/>
            <person name="Zhang Z."/>
            <person name="Zhang Y."/>
            <person name="Wang W."/>
            <person name="Li J."/>
            <person name="Wei F."/>
            <person name="Li H."/>
            <person name="Jian M."/>
            <person name="Li J."/>
            <person name="Zhang Z."/>
            <person name="Nielsen R."/>
            <person name="Li D."/>
            <person name="Gu W."/>
            <person name="Yang Z."/>
            <person name="Xuan Z."/>
            <person name="Ryder O.A."/>
            <person name="Leung F.C."/>
            <person name="Zhou Y."/>
            <person name="Cao J."/>
            <person name="Sun X."/>
            <person name="Fu Y."/>
            <person name="Fang X."/>
            <person name="Guo X."/>
            <person name="Wang B."/>
            <person name="Hou R."/>
            <person name="Shen F."/>
            <person name="Mu B."/>
            <person name="Ni P."/>
            <person name="Lin R."/>
            <person name="Qian W."/>
            <person name="Wang G."/>
            <person name="Yu C."/>
            <person name="Nie W."/>
            <person name="Wang J."/>
            <person name="Wu Z."/>
            <person name="Liang H."/>
            <person name="Min J."/>
            <person name="Wu Q."/>
            <person name="Cheng S."/>
            <person name="Ruan J."/>
            <person name="Wang M."/>
            <person name="Shi Z."/>
            <person name="Wen M."/>
            <person name="Liu B."/>
            <person name="Ren X."/>
            <person name="Zheng H."/>
            <person name="Dong D."/>
            <person name="Cook K."/>
            <person name="Shan G."/>
            <person name="Zhang H."/>
            <person name="Kosiol C."/>
            <person name="Xie X."/>
            <person name="Lu Z."/>
            <person name="Zheng H."/>
            <person name="Li Y."/>
            <person name="Steiner C.C."/>
            <person name="Lam T.T."/>
            <person name="Lin S."/>
            <person name="Zhang Q."/>
            <person name="Li G."/>
            <person name="Tian J."/>
            <person name="Gong T."/>
            <person name="Liu H."/>
            <person name="Zhang D."/>
            <person name="Fang L."/>
            <person name="Ye C."/>
            <person name="Zhang J."/>
            <person name="Hu W."/>
            <person name="Xu A."/>
            <person name="Ren Y."/>
            <person name="Zhang G."/>
            <person name="Bruford M.W."/>
            <person name="Li Q."/>
            <person name="Ma L."/>
            <person name="Guo Y."/>
            <person name="An N."/>
            <person name="Hu Y."/>
            <person name="Zheng Y."/>
            <person name="Shi Y."/>
            <person name="Li Z."/>
            <person name="Liu Q."/>
            <person name="Chen Y."/>
            <person name="Zhao J."/>
            <person name="Qu N."/>
            <person name="Zhao S."/>
            <person name="Tian F."/>
            <person name="Wang X."/>
            <person name="Wang H."/>
            <person name="Xu L."/>
            <person name="Liu X."/>
            <person name="Vinar T."/>
            <person name="Wang Y."/>
            <person name="Lam T.W."/>
            <person name="Yiu S.M."/>
            <person name="Liu S."/>
            <person name="Zhang H."/>
            <person name="Li D."/>
            <person name="Huang Y."/>
            <person name="Wang X."/>
            <person name="Yang G."/>
            <person name="Jiang Z."/>
            <person name="Wang J."/>
            <person name="Qin N."/>
            <person name="Li L."/>
            <person name="Li J."/>
            <person name="Bolund L."/>
            <person name="Kristiansen K."/>
            <person name="Wong G.K."/>
            <person name="Olson M."/>
            <person name="Zhang X."/>
            <person name="Li S."/>
            <person name="Yang H."/>
            <person name="Wang J."/>
            <person name="Wang J."/>
        </authorList>
    </citation>
    <scope>NUCLEOTIDE SEQUENCE [LARGE SCALE GENOMIC DNA]</scope>
</reference>
<dbReference type="PANTHER" id="PTHR11620">
    <property type="entry name" value="60S RIBOSOMAL PROTEIN L23A"/>
    <property type="match status" value="1"/>
</dbReference>
<dbReference type="GO" id="GO:0044391">
    <property type="term" value="C:ribosomal subunit"/>
    <property type="evidence" value="ECO:0007669"/>
    <property type="project" value="UniProtKB-ARBA"/>
</dbReference>
<feature type="region of interest" description="Disordered" evidence="4">
    <location>
        <begin position="1"/>
        <end position="20"/>
    </location>
</feature>
<evidence type="ECO:0000313" key="5">
    <source>
        <dbReference type="EMBL" id="EFB22253.1"/>
    </source>
</evidence>
<evidence type="ECO:0000256" key="1">
    <source>
        <dbReference type="ARBA" id="ARBA00006700"/>
    </source>
</evidence>
<dbReference type="InterPro" id="IPR012678">
    <property type="entry name" value="Ribosomal_uL23/eL15/eS24_sf"/>
</dbReference>
<feature type="non-terminal residue" evidence="5">
    <location>
        <position position="107"/>
    </location>
</feature>
<organism evidence="5">
    <name type="scientific">Ailuropoda melanoleuca</name>
    <name type="common">Giant panda</name>
    <dbReference type="NCBI Taxonomy" id="9646"/>
    <lineage>
        <taxon>Eukaryota</taxon>
        <taxon>Metazoa</taxon>
        <taxon>Chordata</taxon>
        <taxon>Craniata</taxon>
        <taxon>Vertebrata</taxon>
        <taxon>Euteleostomi</taxon>
        <taxon>Mammalia</taxon>
        <taxon>Eutheria</taxon>
        <taxon>Laurasiatheria</taxon>
        <taxon>Carnivora</taxon>
        <taxon>Caniformia</taxon>
        <taxon>Ursidae</taxon>
        <taxon>Ailuropoda</taxon>
    </lineage>
</organism>
<dbReference type="HOGENOM" id="CLU_037562_4_2_1"/>
<dbReference type="InterPro" id="IPR012677">
    <property type="entry name" value="Nucleotide-bd_a/b_plait_sf"/>
</dbReference>
<evidence type="ECO:0000256" key="3">
    <source>
        <dbReference type="ARBA" id="ARBA00023274"/>
    </source>
</evidence>
<evidence type="ECO:0000256" key="2">
    <source>
        <dbReference type="ARBA" id="ARBA00022980"/>
    </source>
</evidence>
<sequence>RQPKYPQKSAPRRNKFDPYAIIKPPTTESAMKKTADNNTLLFIVDVKINKRQIEQPMKKLSDIDVVKVNTLIKPDKENKAYVQLAPDYGAWDVDPTKVGSSKPSPAG</sequence>
<accession>D2I1I3</accession>
<dbReference type="InParanoid" id="D2I1I3"/>
<dbReference type="EMBL" id="GL194007">
    <property type="protein sequence ID" value="EFB22253.1"/>
    <property type="molecule type" value="Genomic_DNA"/>
</dbReference>